<dbReference type="STRING" id="1528.SAMN04488579_12428"/>
<dbReference type="RefSeq" id="WP_090246711.1">
    <property type="nucleotide sequence ID" value="NZ_FNOU01000024.1"/>
</dbReference>
<reference evidence="2" key="1">
    <citation type="submission" date="2016-10" db="EMBL/GenBank/DDBJ databases">
        <authorList>
            <person name="Varghese N."/>
            <person name="Submissions S."/>
        </authorList>
    </citation>
    <scope>NUCLEOTIDE SEQUENCE [LARGE SCALE GENOMIC DNA]</scope>
    <source>
        <strain evidence="2">VPI 5359</strain>
    </source>
</reference>
<keyword evidence="2" id="KW-1185">Reference proteome</keyword>
<dbReference type="EMBL" id="FNOU01000024">
    <property type="protein sequence ID" value="SDY29517.1"/>
    <property type="molecule type" value="Genomic_DNA"/>
</dbReference>
<name>A0A1H3IPI8_EUBBA</name>
<evidence type="ECO:0000313" key="2">
    <source>
        <dbReference type="Proteomes" id="UP000199652"/>
    </source>
</evidence>
<gene>
    <name evidence="1" type="ORF">SAMN04488579_12428</name>
</gene>
<accession>A0A1H3IPI8</accession>
<protein>
    <submittedName>
        <fullName evidence="1">Uncharacterized protein</fullName>
    </submittedName>
</protein>
<evidence type="ECO:0000313" key="1">
    <source>
        <dbReference type="EMBL" id="SDY29517.1"/>
    </source>
</evidence>
<dbReference type="AlphaFoldDB" id="A0A1H3IPI8"/>
<proteinExistence type="predicted"/>
<organism evidence="1 2">
    <name type="scientific">Eubacterium barkeri</name>
    <name type="common">Clostridium barkeri</name>
    <dbReference type="NCBI Taxonomy" id="1528"/>
    <lineage>
        <taxon>Bacteria</taxon>
        <taxon>Bacillati</taxon>
        <taxon>Bacillota</taxon>
        <taxon>Clostridia</taxon>
        <taxon>Eubacteriales</taxon>
        <taxon>Eubacteriaceae</taxon>
        <taxon>Eubacterium</taxon>
    </lineage>
</organism>
<sequence length="147" mass="16757">MTNRQKIEYLQKYVQSKGAVDDIRLDIQEWEGRKDGLGAAHISDGARGSGESNIVEMAIQAIDDLINCYSCEILRLTDLTAEIETCIKSACKNRIEWRVMRLRYIHGVQWGVIEESVGLKKRQVQNIHTRIIDRLAAGEKTYLHIDG</sequence>
<dbReference type="Proteomes" id="UP000199652">
    <property type="component" value="Unassembled WGS sequence"/>
</dbReference>